<dbReference type="Gene3D" id="3.30.780.10">
    <property type="entry name" value="SUI1-like domain"/>
    <property type="match status" value="1"/>
</dbReference>
<dbReference type="EMBL" id="DS995899">
    <property type="protein sequence ID" value="EEA27022.1"/>
    <property type="molecule type" value="Genomic_DNA"/>
</dbReference>
<dbReference type="PhylomeDB" id="B6Q338"/>
<evidence type="ECO:0000256" key="3">
    <source>
        <dbReference type="ARBA" id="ARBA00022980"/>
    </source>
</evidence>
<dbReference type="VEuPathDB" id="FungiDB:PMAA_019250"/>
<evidence type="ECO:0000313" key="9">
    <source>
        <dbReference type="Proteomes" id="UP000001294"/>
    </source>
</evidence>
<evidence type="ECO:0000256" key="5">
    <source>
        <dbReference type="ARBA" id="ARBA00023274"/>
    </source>
</evidence>
<keyword evidence="4" id="KW-0496">Mitochondrion</keyword>
<evidence type="ECO:0000256" key="1">
    <source>
        <dbReference type="ARBA" id="ARBA00004173"/>
    </source>
</evidence>
<sequence length="194" mass="21437">MASVTRSATAMSTVRQQLSTVNSIRRLSLVHNQTQRLLSRNGFANQLSHSPSTPKSLLPVQQSRTFLAKLSRKFPASTQSTRPPISPVEAGAPSSTQTQTAPLQLTNLPYFVRRTPSNKLPVYLETKAGGTKRLTKIQKTEGDLEALKSDLAKALNLETGSKKPEVTINSTTGHIIVKGWRKDEIQKFLIERNF</sequence>
<protein>
    <recommendedName>
        <fullName evidence="6">Large ribosomal subunit protein mL49</fullName>
    </recommendedName>
</protein>
<evidence type="ECO:0000256" key="4">
    <source>
        <dbReference type="ARBA" id="ARBA00023128"/>
    </source>
</evidence>
<accession>B6Q338</accession>
<dbReference type="HOGENOM" id="CLU_085757_0_1_1"/>
<keyword evidence="3" id="KW-0689">Ribosomal protein</keyword>
<evidence type="ECO:0000256" key="6">
    <source>
        <dbReference type="ARBA" id="ARBA00035191"/>
    </source>
</evidence>
<dbReference type="GO" id="GO:0003735">
    <property type="term" value="F:structural constituent of ribosome"/>
    <property type="evidence" value="ECO:0007669"/>
    <property type="project" value="InterPro"/>
</dbReference>
<gene>
    <name evidence="8" type="ORF">PMAA_019250</name>
</gene>
<dbReference type="PANTHER" id="PTHR13477:SF0">
    <property type="entry name" value="LARGE RIBOSOMAL SUBUNIT PROTEIN ML49"/>
    <property type="match status" value="1"/>
</dbReference>
<dbReference type="GO" id="GO:0006412">
    <property type="term" value="P:translation"/>
    <property type="evidence" value="ECO:0007669"/>
    <property type="project" value="InterPro"/>
</dbReference>
<evidence type="ECO:0000256" key="2">
    <source>
        <dbReference type="ARBA" id="ARBA00005677"/>
    </source>
</evidence>
<organism evidence="8 9">
    <name type="scientific">Talaromyces marneffei (strain ATCC 18224 / CBS 334.59 / QM 7333)</name>
    <name type="common">Penicillium marneffei</name>
    <dbReference type="NCBI Taxonomy" id="441960"/>
    <lineage>
        <taxon>Eukaryota</taxon>
        <taxon>Fungi</taxon>
        <taxon>Dikarya</taxon>
        <taxon>Ascomycota</taxon>
        <taxon>Pezizomycotina</taxon>
        <taxon>Eurotiomycetes</taxon>
        <taxon>Eurotiomycetidae</taxon>
        <taxon>Eurotiales</taxon>
        <taxon>Trichocomaceae</taxon>
        <taxon>Talaromyces</taxon>
        <taxon>Talaromyces sect. Talaromyces</taxon>
    </lineage>
</organism>
<proteinExistence type="inferred from homology"/>
<dbReference type="GO" id="GO:0005762">
    <property type="term" value="C:mitochondrial large ribosomal subunit"/>
    <property type="evidence" value="ECO:0007669"/>
    <property type="project" value="TreeGrafter"/>
</dbReference>
<dbReference type="InterPro" id="IPR007740">
    <property type="entry name" value="Ribosomal_mL49"/>
</dbReference>
<name>B6Q338_TALMQ</name>
<comment type="subcellular location">
    <subcellularLocation>
        <location evidence="1">Mitochondrion</location>
    </subcellularLocation>
</comment>
<comment type="similarity">
    <text evidence="2">Belongs to the mitochondrion-specific ribosomal protein mL49 family.</text>
</comment>
<dbReference type="AlphaFoldDB" id="B6Q338"/>
<evidence type="ECO:0000256" key="7">
    <source>
        <dbReference type="SAM" id="MobiDB-lite"/>
    </source>
</evidence>
<keyword evidence="9" id="KW-1185">Reference proteome</keyword>
<dbReference type="FunFam" id="3.30.780.10:FF:000030">
    <property type="entry name" value="Mitochondrial large ribosomal subunit L49, putative"/>
    <property type="match status" value="1"/>
</dbReference>
<dbReference type="Pfam" id="PF05046">
    <property type="entry name" value="Img2"/>
    <property type="match status" value="1"/>
</dbReference>
<evidence type="ECO:0000313" key="8">
    <source>
        <dbReference type="EMBL" id="EEA27022.1"/>
    </source>
</evidence>
<keyword evidence="5" id="KW-0687">Ribonucleoprotein</keyword>
<dbReference type="PANTHER" id="PTHR13477">
    <property type="entry name" value="MITOCHONDRIAL 39S RIBOSOMAL PROTEIN L49"/>
    <property type="match status" value="1"/>
</dbReference>
<dbReference type="OrthoDB" id="19439at2759"/>
<dbReference type="STRING" id="441960.B6Q338"/>
<dbReference type="Proteomes" id="UP000001294">
    <property type="component" value="Unassembled WGS sequence"/>
</dbReference>
<feature type="region of interest" description="Disordered" evidence="7">
    <location>
        <begin position="73"/>
        <end position="100"/>
    </location>
</feature>
<reference evidence="9" key="1">
    <citation type="journal article" date="2015" name="Genome Announc.">
        <title>Genome sequence of the AIDS-associated pathogen Penicillium marneffei (ATCC18224) and its near taxonomic relative Talaromyces stipitatus (ATCC10500).</title>
        <authorList>
            <person name="Nierman W.C."/>
            <person name="Fedorova-Abrams N.D."/>
            <person name="Andrianopoulos A."/>
        </authorList>
    </citation>
    <scope>NUCLEOTIDE SEQUENCE [LARGE SCALE GENOMIC DNA]</scope>
    <source>
        <strain evidence="9">ATCC 18224 / CBS 334.59 / QM 7333</strain>
    </source>
</reference>